<protein>
    <submittedName>
        <fullName evidence="2">Uncharacterized protein</fullName>
    </submittedName>
</protein>
<name>L7TJ88_9CAUD</name>
<keyword evidence="3" id="KW-1185">Reference proteome</keyword>
<gene>
    <name evidence="2" type="primary">84</name>
    <name evidence="2" type="ORF">HVTV1_84</name>
</gene>
<dbReference type="RefSeq" id="YP_007378989.1">
    <property type="nucleotide sequence ID" value="NC_020158.1"/>
</dbReference>
<sequence>MRMRPDGPNDYEHFWDEMNGERREK</sequence>
<accession>L7TJ88</accession>
<dbReference type="KEGG" id="vg:14477325"/>
<evidence type="ECO:0000313" key="2">
    <source>
        <dbReference type="EMBL" id="AGC34453.1"/>
    </source>
</evidence>
<organism evidence="2 3">
    <name type="scientific">Haloarcula vallismortis tailed virus 1</name>
    <dbReference type="NCBI Taxonomy" id="1262528"/>
    <lineage>
        <taxon>Viruses</taxon>
        <taxon>Duplodnaviria</taxon>
        <taxon>Heunggongvirae</taxon>
        <taxon>Uroviricota</taxon>
        <taxon>Caudoviricetes</taxon>
        <taxon>Thumleimavirales</taxon>
        <taxon>Druskaviridae</taxon>
        <taxon>Tredecimvirus</taxon>
        <taxon>Tredecimvirus thailandense</taxon>
        <taxon>Tredecimvirus HVTV1</taxon>
    </lineage>
</organism>
<dbReference type="GeneID" id="14477325"/>
<proteinExistence type="predicted"/>
<feature type="region of interest" description="Disordered" evidence="1">
    <location>
        <begin position="1"/>
        <end position="25"/>
    </location>
</feature>
<dbReference type="EMBL" id="KC117377">
    <property type="protein sequence ID" value="AGC34453.1"/>
    <property type="molecule type" value="Genomic_DNA"/>
</dbReference>
<evidence type="ECO:0000313" key="3">
    <source>
        <dbReference type="Proteomes" id="UP000011137"/>
    </source>
</evidence>
<reference evidence="2 3" key="1">
    <citation type="journal article" date="2013" name="J. Virol.">
        <title>Insights into head-tailed viruses infecting extremely halophilic archaea.</title>
        <authorList>
            <person name="Pietila M.K."/>
            <person name="Laurinmaki P."/>
            <person name="Russell D.A."/>
            <person name="Ko C.C."/>
            <person name="Jacobs-Sera D."/>
            <person name="Butcher S.J."/>
            <person name="Bamford D.H."/>
            <person name="Hendrix R.W."/>
        </authorList>
    </citation>
    <scope>NUCLEOTIDE SEQUENCE [LARGE SCALE GENOMIC DNA]</scope>
</reference>
<dbReference type="Proteomes" id="UP000011137">
    <property type="component" value="Segment"/>
</dbReference>
<evidence type="ECO:0000256" key="1">
    <source>
        <dbReference type="SAM" id="MobiDB-lite"/>
    </source>
</evidence>